<dbReference type="GO" id="GO:0102276">
    <property type="term" value="F:2-oxoglutarate oxygenase/decarboxylase (ethylene-forming) activity"/>
    <property type="evidence" value="ECO:0007669"/>
    <property type="project" value="UniProtKB-EC"/>
</dbReference>
<gene>
    <name evidence="13" type="primary">efe</name>
    <name evidence="13" type="ORF">PEV8663_00128</name>
</gene>
<feature type="domain" description="Fe2OG dioxygenase" evidence="12">
    <location>
        <begin position="157"/>
        <end position="262"/>
    </location>
</feature>
<dbReference type="PANTHER" id="PTHR47990">
    <property type="entry name" value="2-OXOGLUTARATE (2OG) AND FE(II)-DEPENDENT OXYGENASE SUPERFAMILY PROTEIN-RELATED"/>
    <property type="match status" value="1"/>
</dbReference>
<comment type="catalytic activity">
    <reaction evidence="9">
        <text>2-oxoglutarate + O2 + 2 H(+) = ethene + 3 CO2 + H2O</text>
        <dbReference type="Rhea" id="RHEA:31523"/>
        <dbReference type="ChEBI" id="CHEBI:15377"/>
        <dbReference type="ChEBI" id="CHEBI:15378"/>
        <dbReference type="ChEBI" id="CHEBI:15379"/>
        <dbReference type="ChEBI" id="CHEBI:16526"/>
        <dbReference type="ChEBI" id="CHEBI:16810"/>
        <dbReference type="ChEBI" id="CHEBI:18153"/>
        <dbReference type="EC" id="1.13.12.19"/>
    </reaction>
</comment>
<comment type="pathway">
    <text evidence="2">Alkene biosynthesis; ethylene biosynthesis via 2-oxoglutarate.</text>
</comment>
<evidence type="ECO:0000256" key="5">
    <source>
        <dbReference type="ARBA" id="ARBA00019045"/>
    </source>
</evidence>
<dbReference type="GO" id="GO:0046872">
    <property type="term" value="F:metal ion binding"/>
    <property type="evidence" value="ECO:0007669"/>
    <property type="project" value="UniProtKB-KW"/>
</dbReference>
<evidence type="ECO:0000256" key="6">
    <source>
        <dbReference type="ARBA" id="ARBA00022666"/>
    </source>
</evidence>
<keyword evidence="11" id="KW-0479">Metal-binding</keyword>
<evidence type="ECO:0000313" key="13">
    <source>
        <dbReference type="EMBL" id="SMX32881.1"/>
    </source>
</evidence>
<protein>
    <recommendedName>
        <fullName evidence="5">2-oxoglutarate-dependent ethylene/succinate-forming enzyme</fullName>
        <ecNumber evidence="4">1.13.12.19</ecNumber>
        <ecNumber evidence="3">1.14.20.7</ecNumber>
    </recommendedName>
    <alternativeName>
        <fullName evidence="7">2-oxoglutarate dioxygenase (ethylene-forming)</fullName>
    </alternativeName>
    <alternativeName>
        <fullName evidence="8">2-oxoglutarate/L-arginine monooxygenase/decarboxylase (succinate-forming)</fullName>
    </alternativeName>
</protein>
<comment type="similarity">
    <text evidence="11">Belongs to the iron/ascorbate-dependent oxidoreductase family.</text>
</comment>
<dbReference type="RefSeq" id="WP_097802692.1">
    <property type="nucleotide sequence ID" value="NZ_FXYH01000001.1"/>
</dbReference>
<evidence type="ECO:0000256" key="1">
    <source>
        <dbReference type="ARBA" id="ARBA00001954"/>
    </source>
</evidence>
<dbReference type="InterPro" id="IPR005123">
    <property type="entry name" value="Oxoglu/Fe-dep_dioxygenase_dom"/>
</dbReference>
<name>A0A238JQE8_9RHOB</name>
<evidence type="ECO:0000256" key="10">
    <source>
        <dbReference type="ARBA" id="ARBA00049359"/>
    </source>
</evidence>
<comment type="catalytic activity">
    <reaction evidence="10">
        <text>L-arginine + 2-oxoglutarate + O2 = guanidine + L-glutamate 5-semialdehyde + succinate + CO2</text>
        <dbReference type="Rhea" id="RHEA:31535"/>
        <dbReference type="ChEBI" id="CHEBI:15379"/>
        <dbReference type="ChEBI" id="CHEBI:16526"/>
        <dbReference type="ChEBI" id="CHEBI:16810"/>
        <dbReference type="ChEBI" id="CHEBI:30031"/>
        <dbReference type="ChEBI" id="CHEBI:30087"/>
        <dbReference type="ChEBI" id="CHEBI:32682"/>
        <dbReference type="ChEBI" id="CHEBI:58066"/>
        <dbReference type="EC" id="1.14.20.7"/>
    </reaction>
</comment>
<dbReference type="InterPro" id="IPR027443">
    <property type="entry name" value="IPNS-like_sf"/>
</dbReference>
<dbReference type="PROSITE" id="PS51471">
    <property type="entry name" value="FE2OG_OXY"/>
    <property type="match status" value="1"/>
</dbReference>
<evidence type="ECO:0000256" key="3">
    <source>
        <dbReference type="ARBA" id="ARBA00012293"/>
    </source>
</evidence>
<dbReference type="AlphaFoldDB" id="A0A238JQE8"/>
<dbReference type="InterPro" id="IPR050231">
    <property type="entry name" value="Iron_ascorbate_oxido_reductase"/>
</dbReference>
<reference evidence="13 14" key="1">
    <citation type="submission" date="2017-05" db="EMBL/GenBank/DDBJ databases">
        <authorList>
            <person name="Song R."/>
            <person name="Chenine A.L."/>
            <person name="Ruprecht R.M."/>
        </authorList>
    </citation>
    <scope>NUCLEOTIDE SEQUENCE [LARGE SCALE GENOMIC DNA]</scope>
    <source>
        <strain evidence="13 14">CECT 8663</strain>
    </source>
</reference>
<dbReference type="InterPro" id="IPR026992">
    <property type="entry name" value="DIOX_N"/>
</dbReference>
<comment type="cofactor">
    <cofactor evidence="1">
        <name>Fe(2+)</name>
        <dbReference type="ChEBI" id="CHEBI:29033"/>
    </cofactor>
</comment>
<dbReference type="GO" id="GO:0009693">
    <property type="term" value="P:ethylene biosynthetic process"/>
    <property type="evidence" value="ECO:0007669"/>
    <property type="project" value="UniProtKB-KW"/>
</dbReference>
<keyword evidence="11 13" id="KW-0560">Oxidoreductase</keyword>
<sequence length="298" mass="32902">MIPRLDAEKIAARDAQTLADLRRGAETVGFLTVYNTSITPERMRAVIAQYRAFFSLSDLEKRKVDMAITGSNRGWGAPSSEQVDPDANPDYKQVFDCGFEVEGSGLSVYASNLWPDSPASFRPVIEEYYQEALGVAMGVLRGIAEAIGEDPGYFDDKFDVPMALLRGNFYPQRPEWAGDKDFGIAAHTDYGCLTLLGTDGVPGLEVQLTDGTWRPVQAQPGEFIINFGEMLEMWTGGRVKATLHRVKGSAHERISVPLFFNPKFDTNVAPAGASEVIRAGDHLQKRFNETYIHLKNAS</sequence>
<dbReference type="EMBL" id="FXYH01000001">
    <property type="protein sequence ID" value="SMX32881.1"/>
    <property type="molecule type" value="Genomic_DNA"/>
</dbReference>
<dbReference type="InterPro" id="IPR044861">
    <property type="entry name" value="IPNS-like_FE2OG_OXY"/>
</dbReference>
<evidence type="ECO:0000256" key="7">
    <source>
        <dbReference type="ARBA" id="ARBA00031011"/>
    </source>
</evidence>
<keyword evidence="11" id="KW-0408">Iron</keyword>
<organism evidence="13 14">
    <name type="scientific">Pelagimonas varians</name>
    <dbReference type="NCBI Taxonomy" id="696760"/>
    <lineage>
        <taxon>Bacteria</taxon>
        <taxon>Pseudomonadati</taxon>
        <taxon>Pseudomonadota</taxon>
        <taxon>Alphaproteobacteria</taxon>
        <taxon>Rhodobacterales</taxon>
        <taxon>Roseobacteraceae</taxon>
        <taxon>Pelagimonas</taxon>
    </lineage>
</organism>
<dbReference type="SUPFAM" id="SSF51197">
    <property type="entry name" value="Clavaminate synthase-like"/>
    <property type="match status" value="1"/>
</dbReference>
<keyword evidence="6" id="KW-0266">Ethylene biosynthesis</keyword>
<evidence type="ECO:0000256" key="4">
    <source>
        <dbReference type="ARBA" id="ARBA00012531"/>
    </source>
</evidence>
<dbReference type="Proteomes" id="UP000220836">
    <property type="component" value="Unassembled WGS sequence"/>
</dbReference>
<keyword evidence="14" id="KW-1185">Reference proteome</keyword>
<evidence type="ECO:0000256" key="2">
    <source>
        <dbReference type="ARBA" id="ARBA00004767"/>
    </source>
</evidence>
<accession>A0A238JQE8</accession>
<dbReference type="Pfam" id="PF14226">
    <property type="entry name" value="DIOX_N"/>
    <property type="match status" value="1"/>
</dbReference>
<evidence type="ECO:0000256" key="11">
    <source>
        <dbReference type="RuleBase" id="RU003682"/>
    </source>
</evidence>
<dbReference type="EC" id="1.13.12.19" evidence="4"/>
<proteinExistence type="inferred from homology"/>
<dbReference type="OrthoDB" id="21825at2"/>
<evidence type="ECO:0000259" key="12">
    <source>
        <dbReference type="PROSITE" id="PS51471"/>
    </source>
</evidence>
<evidence type="ECO:0000256" key="8">
    <source>
        <dbReference type="ARBA" id="ARBA00031282"/>
    </source>
</evidence>
<dbReference type="EC" id="1.14.20.7" evidence="3"/>
<dbReference type="Pfam" id="PF03171">
    <property type="entry name" value="2OG-FeII_Oxy"/>
    <property type="match status" value="1"/>
</dbReference>
<dbReference type="Gene3D" id="2.60.120.330">
    <property type="entry name" value="B-lactam Antibiotic, Isopenicillin N Synthase, Chain"/>
    <property type="match status" value="1"/>
</dbReference>
<evidence type="ECO:0000256" key="9">
    <source>
        <dbReference type="ARBA" id="ARBA00047725"/>
    </source>
</evidence>
<evidence type="ECO:0000313" key="14">
    <source>
        <dbReference type="Proteomes" id="UP000220836"/>
    </source>
</evidence>